<proteinExistence type="predicted"/>
<gene>
    <name evidence="1" type="ORF">DdX_11335</name>
</gene>
<comment type="caution">
    <text evidence="1">The sequence shown here is derived from an EMBL/GenBank/DDBJ whole genome shotgun (WGS) entry which is preliminary data.</text>
</comment>
<evidence type="ECO:0000313" key="2">
    <source>
        <dbReference type="Proteomes" id="UP001201812"/>
    </source>
</evidence>
<organism evidence="1 2">
    <name type="scientific">Ditylenchus destructor</name>
    <dbReference type="NCBI Taxonomy" id="166010"/>
    <lineage>
        <taxon>Eukaryota</taxon>
        <taxon>Metazoa</taxon>
        <taxon>Ecdysozoa</taxon>
        <taxon>Nematoda</taxon>
        <taxon>Chromadorea</taxon>
        <taxon>Rhabditida</taxon>
        <taxon>Tylenchina</taxon>
        <taxon>Tylenchomorpha</taxon>
        <taxon>Sphaerularioidea</taxon>
        <taxon>Anguinidae</taxon>
        <taxon>Anguininae</taxon>
        <taxon>Ditylenchus</taxon>
    </lineage>
</organism>
<evidence type="ECO:0000313" key="1">
    <source>
        <dbReference type="EMBL" id="KAI1709265.1"/>
    </source>
</evidence>
<reference evidence="1" key="1">
    <citation type="submission" date="2022-01" db="EMBL/GenBank/DDBJ databases">
        <title>Genome Sequence Resource for Two Populations of Ditylenchus destructor, the Migratory Endoparasitic Phytonematode.</title>
        <authorList>
            <person name="Zhang H."/>
            <person name="Lin R."/>
            <person name="Xie B."/>
        </authorList>
    </citation>
    <scope>NUCLEOTIDE SEQUENCE</scope>
    <source>
        <strain evidence="1">BazhouSP</strain>
    </source>
</reference>
<dbReference type="AlphaFoldDB" id="A0AAD4R187"/>
<dbReference type="EMBL" id="JAKKPZ010000031">
    <property type="protein sequence ID" value="KAI1709265.1"/>
    <property type="molecule type" value="Genomic_DNA"/>
</dbReference>
<protein>
    <submittedName>
        <fullName evidence="1">Uncharacterized protein</fullName>
    </submittedName>
</protein>
<name>A0AAD4R187_9BILA</name>
<keyword evidence="2" id="KW-1185">Reference proteome</keyword>
<dbReference type="Proteomes" id="UP001201812">
    <property type="component" value="Unassembled WGS sequence"/>
</dbReference>
<sequence>MRRQFWQIGGSTCGVISLGLSWLSWKREIPVSSPHFAPVEILEKPQTYTEFARYINEQKEKRGLGNDEEYLKGFLQKKFDTETWCRLALEENAILDFFEPKFEWNNIAQDKDVFTLFHELQLDKGWDSALSWYFHKFCAEEDLACQEASPVEVSSSKNERLLKLLPMLLYRWNPAKYW</sequence>
<accession>A0AAD4R187</accession>